<dbReference type="GO" id="GO:0000779">
    <property type="term" value="C:condensed chromosome, centromeric region"/>
    <property type="evidence" value="ECO:0007669"/>
    <property type="project" value="TreeGrafter"/>
</dbReference>
<proteinExistence type="predicted"/>
<dbReference type="GO" id="GO:0000796">
    <property type="term" value="C:condensin complex"/>
    <property type="evidence" value="ECO:0007669"/>
    <property type="project" value="TreeGrafter"/>
</dbReference>
<feature type="compositionally biased region" description="Basic residues" evidence="2">
    <location>
        <begin position="1168"/>
        <end position="1184"/>
    </location>
</feature>
<keyword evidence="1" id="KW-0226">DNA condensation</keyword>
<dbReference type="EMBL" id="UFQT01003375">
    <property type="protein sequence ID" value="SSX34942.1"/>
    <property type="molecule type" value="Genomic_DNA"/>
</dbReference>
<dbReference type="GO" id="GO:0010032">
    <property type="term" value="P:meiotic chromosome condensation"/>
    <property type="evidence" value="ECO:0007669"/>
    <property type="project" value="TreeGrafter"/>
</dbReference>
<evidence type="ECO:0000313" key="3">
    <source>
        <dbReference type="EMBL" id="SSX34942.1"/>
    </source>
</evidence>
<evidence type="ECO:0000256" key="2">
    <source>
        <dbReference type="SAM" id="MobiDB-lite"/>
    </source>
</evidence>
<dbReference type="InterPro" id="IPR011989">
    <property type="entry name" value="ARM-like"/>
</dbReference>
<dbReference type="SUPFAM" id="SSF48371">
    <property type="entry name" value="ARM repeat"/>
    <property type="match status" value="1"/>
</dbReference>
<dbReference type="InterPro" id="IPR026971">
    <property type="entry name" value="CND1/NCAPD3"/>
</dbReference>
<dbReference type="Gene3D" id="1.25.10.10">
    <property type="entry name" value="Leucine-rich Repeat Variant"/>
    <property type="match status" value="2"/>
</dbReference>
<sequence>MSGENLQISLSNLSRYFHGLDVSQVEELLELDLDRVRKKYEAHELQNDNCDSDDECLESVRDPKIYLHLRTAINGYDCADLLQEIYNNASCARQDIAFKEYDSWEYLANVVNKEHYMGFINSLVHLWELDPTSAINRKLSFNAVRTYLFLLTIPGAKSCGVFDEDLVLKCFDIFNFLSLMKSPSMQKKIRHHEQTQIALFLVSLLEDLCKIFKIVSLPEYVDLKRALIKHLKNIILHNHIHGYESIYSYNLTQKSFEVFEILCLPIHGPVFDSIFQIFCITSALYGQKYQNPPARKTHFQLPENSSQRETIMQFFLYIHEKFSTDTNAVFTRFIQSILTNPDENLKNEEYSYLLDIGVKYETEMYKKCNLSIVPWLSNLAYSKEIAHRNNAVEFLGKMLLVNAKVEWTLFENEISQVPREVDILKILFAKIIDVNNGVKQKALGALIKAFNSGNKTVTEILMNAFSKDGQSQYESIAEEIKSLFEKLYHLLNNDLAHIRRAVILLLEILATRNSDMIDCKEFRDVIMELPDDATILVRKQSLTILNTLLQKYPNHAGLIELWTKCFLILMKDSDVKIVELAMNSLKINVFDNIKSYENTTGNSNKMPWEILRSILRYGNRNVLKNAVDEWVKTKALNQNSLTIIESHIYTPNATEAWLLLSLLAKKMKSKNPDTIVQVFMESIQNDMYNSPIILHFILEVIICWIPHFSHHALNQMYSILFDLLKSGSSNPTLVTFIYDVCYSIKTFAKSNNDWIEELNKIAKDYLMSHRDEYLDSYRTVDERFLNYMLIYSDSSTNLPKSPDYEVMHLMVTFINNAAEDKTASPGTSFRGDRNMKLSVTITVLTRLSVRDIEIASAIVPAFARILKSSTNKSIVSNLITCLTDLCKKHTSCVESAMQEVTNKLKADNHEIRAKALRSLRELVMQDYIKMRGRVLLNILTAIVDPYEEISNEASMVVLTFVDEKNKHLLHTCFLESVFVYNGYLQYDGFDLFPVSEFDNEPSSLQGRNKIQQRFSLYQFFIDNIQVVYLMMLLKNLQLIYEQLKKNKFVKCSEGTDTLQDLLHIFRQICEVKAKQDRSKGDSEQQDQENQCKGINAVDTKPVRGVPTMAQAFMVVEKMIQIFPKFDALVRDYDPSLGIFLDRLGEAITANFKQFMEFAQPSSFWQKFKKQSTPKKRSKTGRKRTQSTCSKASDLESIMTEDNDDNASIITEDS</sequence>
<dbReference type="AlphaFoldDB" id="A0A336MX24"/>
<dbReference type="PANTHER" id="PTHR14222:SF1">
    <property type="entry name" value="CONDENSIN-2 COMPLEX SUBUNIT D3"/>
    <property type="match status" value="1"/>
</dbReference>
<dbReference type="InterPro" id="IPR016024">
    <property type="entry name" value="ARM-type_fold"/>
</dbReference>
<dbReference type="GO" id="GO:0007076">
    <property type="term" value="P:mitotic chromosome condensation"/>
    <property type="evidence" value="ECO:0007669"/>
    <property type="project" value="InterPro"/>
</dbReference>
<evidence type="ECO:0000256" key="1">
    <source>
        <dbReference type="ARBA" id="ARBA00023067"/>
    </source>
</evidence>
<organism evidence="3">
    <name type="scientific">Culicoides sonorensis</name>
    <name type="common">Biting midge</name>
    <dbReference type="NCBI Taxonomy" id="179676"/>
    <lineage>
        <taxon>Eukaryota</taxon>
        <taxon>Metazoa</taxon>
        <taxon>Ecdysozoa</taxon>
        <taxon>Arthropoda</taxon>
        <taxon>Hexapoda</taxon>
        <taxon>Insecta</taxon>
        <taxon>Pterygota</taxon>
        <taxon>Neoptera</taxon>
        <taxon>Endopterygota</taxon>
        <taxon>Diptera</taxon>
        <taxon>Nematocera</taxon>
        <taxon>Chironomoidea</taxon>
        <taxon>Ceratopogonidae</taxon>
        <taxon>Ceratopogoninae</taxon>
        <taxon>Culicoides</taxon>
        <taxon>Monoculicoides</taxon>
    </lineage>
</organism>
<protein>
    <submittedName>
        <fullName evidence="3">CSON008800 protein</fullName>
    </submittedName>
</protein>
<dbReference type="OMA" id="KYRQFAV"/>
<dbReference type="PANTHER" id="PTHR14222">
    <property type="entry name" value="CONDENSIN"/>
    <property type="match status" value="1"/>
</dbReference>
<name>A0A336MX24_CULSO</name>
<dbReference type="VEuPathDB" id="VectorBase:CSON008800"/>
<accession>A0A336MX24</accession>
<dbReference type="GO" id="GO:0042393">
    <property type="term" value="F:histone binding"/>
    <property type="evidence" value="ECO:0007669"/>
    <property type="project" value="TreeGrafter"/>
</dbReference>
<reference evidence="3" key="1">
    <citation type="submission" date="2018-07" db="EMBL/GenBank/DDBJ databases">
        <authorList>
            <person name="Quirk P.G."/>
            <person name="Krulwich T.A."/>
        </authorList>
    </citation>
    <scope>NUCLEOTIDE SEQUENCE</scope>
</reference>
<feature type="region of interest" description="Disordered" evidence="2">
    <location>
        <begin position="1168"/>
        <end position="1213"/>
    </location>
</feature>
<gene>
    <name evidence="3" type="primary">CSON008800</name>
</gene>